<proteinExistence type="predicted"/>
<evidence type="ECO:0000313" key="1">
    <source>
        <dbReference type="EMBL" id="KAK8985028.1"/>
    </source>
</evidence>
<name>A0ABR2P9B5_9ROSI</name>
<reference evidence="1 2" key="1">
    <citation type="journal article" date="2024" name="G3 (Bethesda)">
        <title>Genome assembly of Hibiscus sabdariffa L. provides insights into metabolisms of medicinal natural products.</title>
        <authorList>
            <person name="Kim T."/>
        </authorList>
    </citation>
    <scope>NUCLEOTIDE SEQUENCE [LARGE SCALE GENOMIC DNA]</scope>
    <source>
        <strain evidence="1">TK-2024</strain>
        <tissue evidence="1">Old leaves</tissue>
    </source>
</reference>
<organism evidence="1 2">
    <name type="scientific">Hibiscus sabdariffa</name>
    <name type="common">roselle</name>
    <dbReference type="NCBI Taxonomy" id="183260"/>
    <lineage>
        <taxon>Eukaryota</taxon>
        <taxon>Viridiplantae</taxon>
        <taxon>Streptophyta</taxon>
        <taxon>Embryophyta</taxon>
        <taxon>Tracheophyta</taxon>
        <taxon>Spermatophyta</taxon>
        <taxon>Magnoliopsida</taxon>
        <taxon>eudicotyledons</taxon>
        <taxon>Gunneridae</taxon>
        <taxon>Pentapetalae</taxon>
        <taxon>rosids</taxon>
        <taxon>malvids</taxon>
        <taxon>Malvales</taxon>
        <taxon>Malvaceae</taxon>
        <taxon>Malvoideae</taxon>
        <taxon>Hibiscus</taxon>
    </lineage>
</organism>
<gene>
    <name evidence="1" type="ORF">V6N11_082647</name>
</gene>
<dbReference type="Proteomes" id="UP001396334">
    <property type="component" value="Unassembled WGS sequence"/>
</dbReference>
<evidence type="ECO:0000313" key="2">
    <source>
        <dbReference type="Proteomes" id="UP001396334"/>
    </source>
</evidence>
<dbReference type="EMBL" id="JBBPBN010000072">
    <property type="protein sequence ID" value="KAK8985028.1"/>
    <property type="molecule type" value="Genomic_DNA"/>
</dbReference>
<protein>
    <submittedName>
        <fullName evidence="1">Uncharacterized protein</fullName>
    </submittedName>
</protein>
<comment type="caution">
    <text evidence="1">The sequence shown here is derived from an EMBL/GenBank/DDBJ whole genome shotgun (WGS) entry which is preliminary data.</text>
</comment>
<sequence length="72" mass="7735">MGHESCGGRRDELRSCSVGLDGSCENGNGVFSVVSFDSRELEVEDYEGSIGELMMSDEKKLPPLLNGGKHEG</sequence>
<accession>A0ABR2P9B5</accession>
<keyword evidence="2" id="KW-1185">Reference proteome</keyword>